<dbReference type="GO" id="GO:0009307">
    <property type="term" value="P:DNA restriction-modification system"/>
    <property type="evidence" value="ECO:0007669"/>
    <property type="project" value="InterPro"/>
</dbReference>
<name>A0A916T3B6_9SPHN</name>
<reference evidence="7" key="1">
    <citation type="journal article" date="2014" name="Int. J. Syst. Evol. Microbiol.">
        <title>Complete genome sequence of Corynebacterium casei LMG S-19264T (=DSM 44701T), isolated from a smear-ripened cheese.</title>
        <authorList>
            <consortium name="US DOE Joint Genome Institute (JGI-PGF)"/>
            <person name="Walter F."/>
            <person name="Albersmeier A."/>
            <person name="Kalinowski J."/>
            <person name="Ruckert C."/>
        </authorList>
    </citation>
    <scope>NUCLEOTIDE SEQUENCE</scope>
    <source>
        <strain evidence="7">CGMCC 1.15330</strain>
    </source>
</reference>
<dbReference type="GO" id="GO:0009007">
    <property type="term" value="F:site-specific DNA-methyltransferase (adenine-specific) activity"/>
    <property type="evidence" value="ECO:0007669"/>
    <property type="project" value="UniProtKB-EC"/>
</dbReference>
<dbReference type="EMBL" id="BMIH01000002">
    <property type="protein sequence ID" value="GGB30260.1"/>
    <property type="molecule type" value="Genomic_DNA"/>
</dbReference>
<dbReference type="InterPro" id="IPR029063">
    <property type="entry name" value="SAM-dependent_MTases_sf"/>
</dbReference>
<comment type="catalytic activity">
    <reaction evidence="6">
        <text>a 2'-deoxyadenosine in DNA + S-adenosyl-L-methionine = an N(6)-methyl-2'-deoxyadenosine in DNA + S-adenosyl-L-homocysteine + H(+)</text>
        <dbReference type="Rhea" id="RHEA:15197"/>
        <dbReference type="Rhea" id="RHEA-COMP:12418"/>
        <dbReference type="Rhea" id="RHEA-COMP:12419"/>
        <dbReference type="ChEBI" id="CHEBI:15378"/>
        <dbReference type="ChEBI" id="CHEBI:57856"/>
        <dbReference type="ChEBI" id="CHEBI:59789"/>
        <dbReference type="ChEBI" id="CHEBI:90615"/>
        <dbReference type="ChEBI" id="CHEBI:90616"/>
        <dbReference type="EC" id="2.1.1.72"/>
    </reaction>
</comment>
<comment type="caution">
    <text evidence="7">The sequence shown here is derived from an EMBL/GenBank/DDBJ whole genome shotgun (WGS) entry which is preliminary data.</text>
</comment>
<dbReference type="Proteomes" id="UP000623067">
    <property type="component" value="Unassembled WGS sequence"/>
</dbReference>
<keyword evidence="3" id="KW-0489">Methyltransferase</keyword>
<organism evidence="7 8">
    <name type="scientific">Sphingomonas metalli</name>
    <dbReference type="NCBI Taxonomy" id="1779358"/>
    <lineage>
        <taxon>Bacteria</taxon>
        <taxon>Pseudomonadati</taxon>
        <taxon>Pseudomonadota</taxon>
        <taxon>Alphaproteobacteria</taxon>
        <taxon>Sphingomonadales</taxon>
        <taxon>Sphingomonadaceae</taxon>
        <taxon>Sphingomonas</taxon>
    </lineage>
</organism>
<dbReference type="Gene3D" id="3.40.50.150">
    <property type="entry name" value="Vaccinia Virus protein VP39"/>
    <property type="match status" value="1"/>
</dbReference>
<dbReference type="SUPFAM" id="SSF53335">
    <property type="entry name" value="S-adenosyl-L-methionine-dependent methyltransferases"/>
    <property type="match status" value="1"/>
</dbReference>
<dbReference type="Gene3D" id="1.10.1020.10">
    <property type="entry name" value="Adenine-specific Methyltransferase, Domain 2"/>
    <property type="match status" value="1"/>
</dbReference>
<evidence type="ECO:0000313" key="8">
    <source>
        <dbReference type="Proteomes" id="UP000623067"/>
    </source>
</evidence>
<sequence>MNRRGRFNVPRGTKTAIVLPDDDFHGVAQLLKGVELDARDFEESIDEANAGDVVFCDPPYTVAHNMNGFVKYNQTMFSWEDQRRLASALRRADKRDVAVVMTNADHHDLRCLYSDFANMVAVGRASVIAGAVAGRRQTTELLVTNDVAQRRLEASNCE</sequence>
<dbReference type="Pfam" id="PF02086">
    <property type="entry name" value="MethyltransfD12"/>
    <property type="match status" value="1"/>
</dbReference>
<comment type="similarity">
    <text evidence="1">Belongs to the N(4)/N(6)-methyltransferase family.</text>
</comment>
<evidence type="ECO:0000313" key="7">
    <source>
        <dbReference type="EMBL" id="GGB30260.1"/>
    </source>
</evidence>
<dbReference type="GO" id="GO:0006298">
    <property type="term" value="P:mismatch repair"/>
    <property type="evidence" value="ECO:0007669"/>
    <property type="project" value="TreeGrafter"/>
</dbReference>
<dbReference type="InterPro" id="IPR002052">
    <property type="entry name" value="DNA_methylase_N6_adenine_CS"/>
</dbReference>
<keyword evidence="5" id="KW-0949">S-adenosyl-L-methionine</keyword>
<reference evidence="7" key="2">
    <citation type="submission" date="2020-09" db="EMBL/GenBank/DDBJ databases">
        <authorList>
            <person name="Sun Q."/>
            <person name="Zhou Y."/>
        </authorList>
    </citation>
    <scope>NUCLEOTIDE SEQUENCE</scope>
    <source>
        <strain evidence="7">CGMCC 1.15330</strain>
    </source>
</reference>
<evidence type="ECO:0000256" key="2">
    <source>
        <dbReference type="ARBA" id="ARBA00011900"/>
    </source>
</evidence>
<evidence type="ECO:0000256" key="5">
    <source>
        <dbReference type="ARBA" id="ARBA00022691"/>
    </source>
</evidence>
<dbReference type="GO" id="GO:1904047">
    <property type="term" value="F:S-adenosyl-L-methionine binding"/>
    <property type="evidence" value="ECO:0007669"/>
    <property type="project" value="TreeGrafter"/>
</dbReference>
<dbReference type="GO" id="GO:0032259">
    <property type="term" value="P:methylation"/>
    <property type="evidence" value="ECO:0007669"/>
    <property type="project" value="UniProtKB-KW"/>
</dbReference>
<dbReference type="EC" id="2.1.1.72" evidence="2"/>
<gene>
    <name evidence="7" type="ORF">GCM10011380_19670</name>
</gene>
<dbReference type="AlphaFoldDB" id="A0A916T3B6"/>
<evidence type="ECO:0000256" key="6">
    <source>
        <dbReference type="ARBA" id="ARBA00047942"/>
    </source>
</evidence>
<dbReference type="PANTHER" id="PTHR30481:SF3">
    <property type="entry name" value="DNA ADENINE METHYLASE"/>
    <property type="match status" value="1"/>
</dbReference>
<dbReference type="InterPro" id="IPR012327">
    <property type="entry name" value="MeTrfase_D12"/>
</dbReference>
<keyword evidence="4" id="KW-0808">Transferase</keyword>
<evidence type="ECO:0000256" key="4">
    <source>
        <dbReference type="ARBA" id="ARBA00022679"/>
    </source>
</evidence>
<dbReference type="PANTHER" id="PTHR30481">
    <property type="entry name" value="DNA ADENINE METHYLASE"/>
    <property type="match status" value="1"/>
</dbReference>
<dbReference type="PROSITE" id="PS00092">
    <property type="entry name" value="N6_MTASE"/>
    <property type="match status" value="1"/>
</dbReference>
<evidence type="ECO:0000256" key="3">
    <source>
        <dbReference type="ARBA" id="ARBA00022603"/>
    </source>
</evidence>
<protein>
    <recommendedName>
        <fullName evidence="2">site-specific DNA-methyltransferase (adenine-specific)</fullName>
        <ecNumber evidence="2">2.1.1.72</ecNumber>
    </recommendedName>
</protein>
<dbReference type="GO" id="GO:0043565">
    <property type="term" value="F:sequence-specific DNA binding"/>
    <property type="evidence" value="ECO:0007669"/>
    <property type="project" value="TreeGrafter"/>
</dbReference>
<dbReference type="InterPro" id="IPR023095">
    <property type="entry name" value="Ade_MeTrfase_dom_2"/>
</dbReference>
<accession>A0A916T3B6</accession>
<evidence type="ECO:0000256" key="1">
    <source>
        <dbReference type="ARBA" id="ARBA00006594"/>
    </source>
</evidence>
<proteinExistence type="inferred from homology"/>
<keyword evidence="8" id="KW-1185">Reference proteome</keyword>